<dbReference type="Gene3D" id="3.40.50.720">
    <property type="entry name" value="NAD(P)-binding Rossmann-like Domain"/>
    <property type="match status" value="1"/>
</dbReference>
<dbReference type="eggNOG" id="COG0702">
    <property type="taxonomic scope" value="Bacteria"/>
</dbReference>
<proteinExistence type="inferred from homology"/>
<organism evidence="4 5">
    <name type="scientific">Actinoplanes missouriensis (strain ATCC 14538 / DSM 43046 / CBS 188.64 / JCM 3121 / NBRC 102363 / NCIMB 12654 / NRRL B-3342 / UNCC 431)</name>
    <dbReference type="NCBI Taxonomy" id="512565"/>
    <lineage>
        <taxon>Bacteria</taxon>
        <taxon>Bacillati</taxon>
        <taxon>Actinomycetota</taxon>
        <taxon>Actinomycetes</taxon>
        <taxon>Micromonosporales</taxon>
        <taxon>Micromonosporaceae</taxon>
        <taxon>Actinoplanes</taxon>
    </lineage>
</organism>
<comment type="similarity">
    <text evidence="1">Belongs to the NmrA-type oxidoreductase family.</text>
</comment>
<evidence type="ECO:0000313" key="5">
    <source>
        <dbReference type="Proteomes" id="UP000007882"/>
    </source>
</evidence>
<dbReference type="Proteomes" id="UP000007882">
    <property type="component" value="Chromosome"/>
</dbReference>
<evidence type="ECO:0000256" key="2">
    <source>
        <dbReference type="ARBA" id="ARBA00022857"/>
    </source>
</evidence>
<gene>
    <name evidence="4" type="ordered locus">AMIS_18260</name>
</gene>
<evidence type="ECO:0000313" key="4">
    <source>
        <dbReference type="EMBL" id="BAL87046.1"/>
    </source>
</evidence>
<dbReference type="Gene3D" id="3.90.25.10">
    <property type="entry name" value="UDP-galactose 4-epimerase, domain 1"/>
    <property type="match status" value="1"/>
</dbReference>
<dbReference type="KEGG" id="ams:AMIS_18260"/>
<dbReference type="Pfam" id="PF05368">
    <property type="entry name" value="NmrA"/>
    <property type="match status" value="1"/>
</dbReference>
<dbReference type="InterPro" id="IPR008030">
    <property type="entry name" value="NmrA-like"/>
</dbReference>
<name>I0H209_ACTM4</name>
<evidence type="ECO:0000256" key="1">
    <source>
        <dbReference type="ARBA" id="ARBA00006328"/>
    </source>
</evidence>
<keyword evidence="2" id="KW-0521">NADP</keyword>
<dbReference type="OrthoDB" id="4115876at2"/>
<dbReference type="HOGENOM" id="CLU_007383_8_2_11"/>
<reference evidence="4 5" key="1">
    <citation type="submission" date="2012-02" db="EMBL/GenBank/DDBJ databases">
        <title>Complete genome sequence of Actinoplanes missouriensis 431 (= NBRC 102363).</title>
        <authorList>
            <person name="Ohnishi Y."/>
            <person name="Ishikawa J."/>
            <person name="Sekine M."/>
            <person name="Hosoyama A."/>
            <person name="Harada T."/>
            <person name="Narita H."/>
            <person name="Hata T."/>
            <person name="Konno Y."/>
            <person name="Tutikane K."/>
            <person name="Fujita N."/>
            <person name="Horinouchi S."/>
            <person name="Hayakawa M."/>
        </authorList>
    </citation>
    <scope>NUCLEOTIDE SEQUENCE [LARGE SCALE GENOMIC DNA]</scope>
    <source>
        <strain evidence="5">ATCC 14538 / DSM 43046 / CBS 188.64 / JCM 3121 / NBRC 102363 / NCIMB 12654 / NRRL B-3342 / UNCC 431</strain>
    </source>
</reference>
<evidence type="ECO:0000259" key="3">
    <source>
        <dbReference type="Pfam" id="PF05368"/>
    </source>
</evidence>
<dbReference type="PATRIC" id="fig|512565.3.peg.1838"/>
<dbReference type="AlphaFoldDB" id="I0H209"/>
<dbReference type="RefSeq" id="WP_014441943.1">
    <property type="nucleotide sequence ID" value="NC_017093.1"/>
</dbReference>
<dbReference type="SUPFAM" id="SSF51735">
    <property type="entry name" value="NAD(P)-binding Rossmann-fold domains"/>
    <property type="match status" value="1"/>
</dbReference>
<dbReference type="InterPro" id="IPR051164">
    <property type="entry name" value="NmrA-like_oxidored"/>
</dbReference>
<dbReference type="InterPro" id="IPR036291">
    <property type="entry name" value="NAD(P)-bd_dom_sf"/>
</dbReference>
<dbReference type="PANTHER" id="PTHR42748">
    <property type="entry name" value="NITROGEN METABOLITE REPRESSION PROTEIN NMRA FAMILY MEMBER"/>
    <property type="match status" value="1"/>
</dbReference>
<sequence length="315" mass="34006">MSEKKVIAVVGATGAQGGGLVRAILADPDGGFAVRALTRDVTSPAAQELVKLGAEVVQADNYDPESLVRAFTGAYGGYFVTNFWAHMSAEKELVEATNLADAAGRAGLEHVVWSTLEDTRDHIPVTGERMPVLQERYNVPHFDAKAEADELFRAAGVPVTFLRTTFYWENLASGWGATRDAGGVLTLSLPMGDSRLAGIAVEDIGRTAYGIFKAGNDYVGQTVHIAGEHLTGAEIAAGLSRAVGEPVVYRPLSHDAYRALGFPGADEAGNMLQYYTEFDEYFTGVRDLETVRKLNPRLQSFDQWLAVNGHTIPRD</sequence>
<protein>
    <recommendedName>
        <fullName evidence="3">NmrA-like domain-containing protein</fullName>
    </recommendedName>
</protein>
<feature type="domain" description="NmrA-like" evidence="3">
    <location>
        <begin position="3"/>
        <end position="282"/>
    </location>
</feature>
<keyword evidence="5" id="KW-1185">Reference proteome</keyword>
<dbReference type="PANTHER" id="PTHR42748:SF7">
    <property type="entry name" value="NMRA LIKE REDOX SENSOR 1-RELATED"/>
    <property type="match status" value="1"/>
</dbReference>
<dbReference type="STRING" id="512565.AMIS_18260"/>
<dbReference type="EMBL" id="AP012319">
    <property type="protein sequence ID" value="BAL87046.1"/>
    <property type="molecule type" value="Genomic_DNA"/>
</dbReference>
<dbReference type="CDD" id="cd05251">
    <property type="entry name" value="NmrA_like_SDR_a"/>
    <property type="match status" value="1"/>
</dbReference>
<accession>I0H209</accession>